<evidence type="ECO:0000259" key="1">
    <source>
        <dbReference type="Pfam" id="PF22036"/>
    </source>
</evidence>
<protein>
    <recommendedName>
        <fullName evidence="1">MoaF-like domain-containing protein</fullName>
    </recommendedName>
</protein>
<comment type="caution">
    <text evidence="2">The sequence shown here is derived from an EMBL/GenBank/DDBJ whole genome shotgun (WGS) entry which is preliminary data.</text>
</comment>
<dbReference type="InterPro" id="IPR053892">
    <property type="entry name" value="MoaF-like"/>
</dbReference>
<dbReference type="PROSITE" id="PS51257">
    <property type="entry name" value="PROKAR_LIPOPROTEIN"/>
    <property type="match status" value="1"/>
</dbReference>
<name>A3HXK6_9BACT</name>
<dbReference type="RefSeq" id="WP_008203101.1">
    <property type="nucleotide sequence ID" value="NZ_CM001023.1"/>
</dbReference>
<dbReference type="Proteomes" id="UP000003919">
    <property type="component" value="Unassembled WGS sequence"/>
</dbReference>
<accession>A3HXK6</accession>
<dbReference type="Pfam" id="PF22036">
    <property type="entry name" value="MoaF_like"/>
    <property type="match status" value="1"/>
</dbReference>
<keyword evidence="3" id="KW-1185">Reference proteome</keyword>
<reference evidence="2 3" key="1">
    <citation type="journal article" date="2011" name="J. Bacteriol.">
        <title>Complete genome sequence of Algoriphagus sp. PR1, bacterial prey of a colony-forming choanoflagellate.</title>
        <authorList>
            <person name="Alegado R.A."/>
            <person name="Ferriera S."/>
            <person name="Nusbaum C."/>
            <person name="Young S.K."/>
            <person name="Zeng Q."/>
            <person name="Imamovic A."/>
            <person name="Fairclough S.R."/>
            <person name="King N."/>
        </authorList>
    </citation>
    <scope>NUCLEOTIDE SEQUENCE [LARGE SCALE GENOMIC DNA]</scope>
    <source>
        <strain evidence="2 3">PR1</strain>
    </source>
</reference>
<evidence type="ECO:0000313" key="2">
    <source>
        <dbReference type="EMBL" id="EAZ81329.2"/>
    </source>
</evidence>
<dbReference type="HOGENOM" id="CLU_1860984_0_0_10"/>
<dbReference type="AlphaFoldDB" id="A3HXK6"/>
<evidence type="ECO:0000313" key="3">
    <source>
        <dbReference type="Proteomes" id="UP000003919"/>
    </source>
</evidence>
<sequence>MKKLVLGISLFMILFSCSNKENHTAIEEKTTQNIEYSNVLKDTVLLDFDIMKVKVIFESDSILKWNVIDDDLVDFQTEKSQTLHLNKHSVITTWVETETDGDHITQFADFENNVVASVIRKKDGTIFTVSGTISKNE</sequence>
<organism evidence="2 3">
    <name type="scientific">Algoriphagus machipongonensis</name>
    <dbReference type="NCBI Taxonomy" id="388413"/>
    <lineage>
        <taxon>Bacteria</taxon>
        <taxon>Pseudomonadati</taxon>
        <taxon>Bacteroidota</taxon>
        <taxon>Cytophagia</taxon>
        <taxon>Cytophagales</taxon>
        <taxon>Cyclobacteriaceae</taxon>
        <taxon>Algoriphagus</taxon>
    </lineage>
</organism>
<gene>
    <name evidence="2" type="ORF">ALPR1_19873</name>
</gene>
<feature type="domain" description="MoaF-like" evidence="1">
    <location>
        <begin position="43"/>
        <end position="133"/>
    </location>
</feature>
<dbReference type="EMBL" id="AAXU02000001">
    <property type="protein sequence ID" value="EAZ81329.2"/>
    <property type="molecule type" value="Genomic_DNA"/>
</dbReference>
<proteinExistence type="predicted"/>